<feature type="non-terminal residue" evidence="2">
    <location>
        <position position="1"/>
    </location>
</feature>
<sequence>EEISGEVLYTHFMKGIKHSKFKIRMEAALQGESKSLDNFTKVTFRQLAIILETKEDAKGYDDEPETTRRQGNKKGTSSQSFDDKRYQRRKFHERQRRENYKKPRTCHICDSPDHLSYDCPKNPKKHKGEDSKRRYSLKAITAGSGTADSVTSKAEAPYLNVLFWLKTRKDTSQGIALLDTGSQVNVITEQALRRLEGFTE</sequence>
<organism evidence="2 3">
    <name type="scientific">Aduncisulcus paluster</name>
    <dbReference type="NCBI Taxonomy" id="2918883"/>
    <lineage>
        <taxon>Eukaryota</taxon>
        <taxon>Metamonada</taxon>
        <taxon>Carpediemonas-like organisms</taxon>
        <taxon>Aduncisulcus</taxon>
    </lineage>
</organism>
<proteinExistence type="predicted"/>
<dbReference type="EMBL" id="BQXS01006511">
    <property type="protein sequence ID" value="GKT20187.1"/>
    <property type="molecule type" value="Genomic_DNA"/>
</dbReference>
<accession>A0ABQ5JWQ6</accession>
<feature type="compositionally biased region" description="Basic and acidic residues" evidence="1">
    <location>
        <begin position="58"/>
        <end position="68"/>
    </location>
</feature>
<evidence type="ECO:0000313" key="2">
    <source>
        <dbReference type="EMBL" id="GKT20187.1"/>
    </source>
</evidence>
<evidence type="ECO:0000313" key="3">
    <source>
        <dbReference type="Proteomes" id="UP001057375"/>
    </source>
</evidence>
<comment type="caution">
    <text evidence="2">The sequence shown here is derived from an EMBL/GenBank/DDBJ whole genome shotgun (WGS) entry which is preliminary data.</text>
</comment>
<protein>
    <recommendedName>
        <fullName evidence="4">CCHC-type domain-containing protein</fullName>
    </recommendedName>
</protein>
<evidence type="ECO:0000256" key="1">
    <source>
        <dbReference type="SAM" id="MobiDB-lite"/>
    </source>
</evidence>
<gene>
    <name evidence="2" type="ORF">ADUPG1_004388</name>
</gene>
<dbReference type="Gene3D" id="4.10.60.10">
    <property type="entry name" value="Zinc finger, CCHC-type"/>
    <property type="match status" value="1"/>
</dbReference>
<dbReference type="InterPro" id="IPR036875">
    <property type="entry name" value="Znf_CCHC_sf"/>
</dbReference>
<name>A0ABQ5JWQ6_9EUKA</name>
<dbReference type="SUPFAM" id="SSF57756">
    <property type="entry name" value="Retrovirus zinc finger-like domains"/>
    <property type="match status" value="1"/>
</dbReference>
<feature type="region of interest" description="Disordered" evidence="1">
    <location>
        <begin position="58"/>
        <end position="104"/>
    </location>
</feature>
<evidence type="ECO:0008006" key="4">
    <source>
        <dbReference type="Google" id="ProtNLM"/>
    </source>
</evidence>
<dbReference type="Proteomes" id="UP001057375">
    <property type="component" value="Unassembled WGS sequence"/>
</dbReference>
<reference evidence="2" key="1">
    <citation type="submission" date="2022-03" db="EMBL/GenBank/DDBJ databases">
        <title>Draft genome sequence of Aduncisulcus paluster, a free-living microaerophilic Fornicata.</title>
        <authorList>
            <person name="Yuyama I."/>
            <person name="Kume K."/>
            <person name="Tamura T."/>
            <person name="Inagaki Y."/>
            <person name="Hashimoto T."/>
        </authorList>
    </citation>
    <scope>NUCLEOTIDE SEQUENCE</scope>
    <source>
        <strain evidence="2">NY0171</strain>
    </source>
</reference>
<keyword evidence="3" id="KW-1185">Reference proteome</keyword>
<feature type="non-terminal residue" evidence="2">
    <location>
        <position position="200"/>
    </location>
</feature>